<dbReference type="Proteomes" id="UP001183410">
    <property type="component" value="Unassembled WGS sequence"/>
</dbReference>
<dbReference type="InterPro" id="IPR045864">
    <property type="entry name" value="aa-tRNA-synth_II/BPL/LPL"/>
</dbReference>
<comment type="caution">
    <text evidence="1">The sequence shown here is derived from an EMBL/GenBank/DDBJ whole genome shotgun (WGS) entry which is preliminary data.</text>
</comment>
<gene>
    <name evidence="1" type="ORF">RM844_11050</name>
</gene>
<organism evidence="1 2">
    <name type="scientific">Streptomyces chisholmiae</name>
    <dbReference type="NCBI Taxonomy" id="3075540"/>
    <lineage>
        <taxon>Bacteria</taxon>
        <taxon>Bacillati</taxon>
        <taxon>Actinomycetota</taxon>
        <taxon>Actinomycetes</taxon>
        <taxon>Kitasatosporales</taxon>
        <taxon>Streptomycetaceae</taxon>
        <taxon>Streptomyces</taxon>
    </lineage>
</organism>
<name>A0ABU2JRH1_9ACTN</name>
<proteinExistence type="predicted"/>
<evidence type="ECO:0000313" key="2">
    <source>
        <dbReference type="Proteomes" id="UP001183410"/>
    </source>
</evidence>
<protein>
    <submittedName>
        <fullName evidence="1">Uncharacterized protein</fullName>
    </submittedName>
</protein>
<keyword evidence="2" id="KW-1185">Reference proteome</keyword>
<dbReference type="RefSeq" id="WP_311666868.1">
    <property type="nucleotide sequence ID" value="NZ_JAVREO010000005.1"/>
</dbReference>
<evidence type="ECO:0000313" key="1">
    <source>
        <dbReference type="EMBL" id="MDT0266828.1"/>
    </source>
</evidence>
<accession>A0ABU2JRH1</accession>
<sequence>MLDTAYLRALTEAELVAPGGYFSGSTVWRERGLACVELLVDAYLRRLAEFSDPERVEHPFLLPRGPYREVFPDYRNVYSTRPARDHRPSWVLRPDNLDASVRALTAAGHDGPLVAVGGLLRHFRGPVQPLFRERYIWPAVQVTHLVPAGEALATLDRHQRALEDFLADLALPVVSVTTDAHPGYGVPCHLTVTCLPDGRPTVLSTSYLMSEERARALGVLDAVLDIGFTGKLLALVAGHHRDPRHLLLPSRLAPVQVGVTHQGDGQAPPEVADWLRRLAAQGVRVASTGAAPLRGHRRRAERRWLRSGAPLVVTHGRTTTLTRRLPLRRDPVDALPEDAALRAELAASDRRLRAHTDRRFRRALWDSDLLRTVCDTCAARHRLPVLGHLTPPRTGPCSTCSGTGAVVLVSEAGRFY</sequence>
<reference evidence="2" key="1">
    <citation type="submission" date="2023-07" db="EMBL/GenBank/DDBJ databases">
        <title>30 novel species of actinomycetes from the DSMZ collection.</title>
        <authorList>
            <person name="Nouioui I."/>
        </authorList>
    </citation>
    <scope>NUCLEOTIDE SEQUENCE [LARGE SCALE GENOMIC DNA]</scope>
    <source>
        <strain evidence="2">DSM 44915</strain>
    </source>
</reference>
<dbReference type="SUPFAM" id="SSF55681">
    <property type="entry name" value="Class II aaRS and biotin synthetases"/>
    <property type="match status" value="1"/>
</dbReference>
<dbReference type="EMBL" id="JAVREO010000005">
    <property type="protein sequence ID" value="MDT0266828.1"/>
    <property type="molecule type" value="Genomic_DNA"/>
</dbReference>